<dbReference type="GO" id="GO:0005886">
    <property type="term" value="C:plasma membrane"/>
    <property type="evidence" value="ECO:0007669"/>
    <property type="project" value="TreeGrafter"/>
</dbReference>
<sequence>MLVAALLVPVAIAVVVIAVYRFGVPAFLALMFVAIGYGLATDLPFKSVDKAFALGFSTAMEQVGLLIVAGSLVGGLLPKYPLPGPAAGAVGLLAGMGGAGAEGLALLQHVGVNAPRRALALALGVLAFQPLIAPSPLAVAPAVVLKAELGEVLWFALPAAAVAGLAGWLYIRRQMSDGSRTGALSWRWLAIVVPLGVLVLHAVAQLPSAPLGRAETRELLTGLSRPLMLAAMAIALAVLLSGRWQPAVLADTRWATLLLTVGAAGGFSRVLDEIGIAELLAERVLTPQLGLLVPFLAAAIVKTMQGNSLTAVLTASGMIEPMLPALGLDGAASRAIAAAAVGAGSIAICHINDPFFWIATKMAGLSPGQGLRTLSLGSLIIAVAALIVLAVLRLVL</sequence>
<evidence type="ECO:0000313" key="2">
    <source>
        <dbReference type="EMBL" id="SKA10442.1"/>
    </source>
</evidence>
<protein>
    <submittedName>
        <fullName evidence="2">Gluconate:H+ symporter, GntP family</fullName>
    </submittedName>
</protein>
<dbReference type="EMBL" id="FUWJ01000004">
    <property type="protein sequence ID" value="SKA10442.1"/>
    <property type="molecule type" value="Genomic_DNA"/>
</dbReference>
<feature type="transmembrane region" description="Helical" evidence="1">
    <location>
        <begin position="371"/>
        <end position="395"/>
    </location>
</feature>
<feature type="transmembrane region" description="Helical" evidence="1">
    <location>
        <begin position="119"/>
        <end position="140"/>
    </location>
</feature>
<feature type="transmembrane region" description="Helical" evidence="1">
    <location>
        <begin position="183"/>
        <end position="203"/>
    </location>
</feature>
<gene>
    <name evidence="2" type="ORF">SAMN02745126_03528</name>
</gene>
<evidence type="ECO:0000256" key="1">
    <source>
        <dbReference type="SAM" id="Phobius"/>
    </source>
</evidence>
<dbReference type="STRING" id="225324.SAMN02745126_03528"/>
<dbReference type="GO" id="GO:0015128">
    <property type="term" value="F:gluconate transmembrane transporter activity"/>
    <property type="evidence" value="ECO:0007669"/>
    <property type="project" value="InterPro"/>
</dbReference>
<keyword evidence="3" id="KW-1185">Reference proteome</keyword>
<dbReference type="OrthoDB" id="9787129at2"/>
<feature type="transmembrane region" description="Helical" evidence="1">
    <location>
        <begin position="23"/>
        <end position="40"/>
    </location>
</feature>
<dbReference type="PANTHER" id="PTHR30354:SF11">
    <property type="entry name" value="PERMEASE"/>
    <property type="match status" value="1"/>
</dbReference>
<reference evidence="3" key="1">
    <citation type="submission" date="2017-02" db="EMBL/GenBank/DDBJ databases">
        <authorList>
            <person name="Varghese N."/>
            <person name="Submissions S."/>
        </authorList>
    </citation>
    <scope>NUCLEOTIDE SEQUENCE [LARGE SCALE GENOMIC DNA]</scope>
    <source>
        <strain evidence="3">ATCC 27094</strain>
    </source>
</reference>
<dbReference type="Pfam" id="PF02447">
    <property type="entry name" value="GntP_permease"/>
    <property type="match status" value="2"/>
</dbReference>
<accession>A0A1T4R304</accession>
<feature type="transmembrane region" description="Helical" evidence="1">
    <location>
        <begin position="52"/>
        <end position="74"/>
    </location>
</feature>
<dbReference type="Proteomes" id="UP000190092">
    <property type="component" value="Unassembled WGS sequence"/>
</dbReference>
<keyword evidence="1" id="KW-1133">Transmembrane helix</keyword>
<keyword evidence="1" id="KW-0812">Transmembrane</keyword>
<feature type="transmembrane region" description="Helical" evidence="1">
    <location>
        <begin position="152"/>
        <end position="171"/>
    </location>
</feature>
<keyword evidence="1" id="KW-0472">Membrane</keyword>
<feature type="transmembrane region" description="Helical" evidence="1">
    <location>
        <begin position="335"/>
        <end position="359"/>
    </location>
</feature>
<dbReference type="InterPro" id="IPR003474">
    <property type="entry name" value="Glcn_transporter"/>
</dbReference>
<feature type="transmembrane region" description="Helical" evidence="1">
    <location>
        <begin position="223"/>
        <end position="242"/>
    </location>
</feature>
<proteinExistence type="predicted"/>
<dbReference type="PANTHER" id="PTHR30354">
    <property type="entry name" value="GNT FAMILY GLUCONATE TRANSPORTER"/>
    <property type="match status" value="1"/>
</dbReference>
<dbReference type="RefSeq" id="WP_085935228.1">
    <property type="nucleotide sequence ID" value="NZ_FUWJ01000004.1"/>
</dbReference>
<dbReference type="AlphaFoldDB" id="A0A1T4R304"/>
<evidence type="ECO:0000313" key="3">
    <source>
        <dbReference type="Proteomes" id="UP000190092"/>
    </source>
</evidence>
<feature type="transmembrane region" description="Helical" evidence="1">
    <location>
        <begin position="86"/>
        <end position="107"/>
    </location>
</feature>
<name>A0A1T4R304_9HYPH</name>
<organism evidence="2 3">
    <name type="scientific">Enhydrobacter aerosaccus</name>
    <dbReference type="NCBI Taxonomy" id="225324"/>
    <lineage>
        <taxon>Bacteria</taxon>
        <taxon>Pseudomonadati</taxon>
        <taxon>Pseudomonadota</taxon>
        <taxon>Alphaproteobacteria</taxon>
        <taxon>Hyphomicrobiales</taxon>
        <taxon>Enhydrobacter</taxon>
    </lineage>
</organism>